<dbReference type="InterPro" id="IPR001279">
    <property type="entry name" value="Metallo-B-lactamas"/>
</dbReference>
<feature type="region of interest" description="Disordered" evidence="1">
    <location>
        <begin position="155"/>
        <end position="185"/>
    </location>
</feature>
<name>A0ABW2GQ47_9ACTN</name>
<dbReference type="Gene3D" id="3.60.15.10">
    <property type="entry name" value="Ribonuclease Z/Hydroxyacylglutathione hydrolase-like"/>
    <property type="match status" value="1"/>
</dbReference>
<reference evidence="4" key="1">
    <citation type="journal article" date="2019" name="Int. J. Syst. Evol. Microbiol.">
        <title>The Global Catalogue of Microorganisms (GCM) 10K type strain sequencing project: providing services to taxonomists for standard genome sequencing and annotation.</title>
        <authorList>
            <consortium name="The Broad Institute Genomics Platform"/>
            <consortium name="The Broad Institute Genome Sequencing Center for Infectious Disease"/>
            <person name="Wu L."/>
            <person name="Ma J."/>
        </authorList>
    </citation>
    <scope>NUCLEOTIDE SEQUENCE [LARGE SCALE GENOMIC DNA]</scope>
    <source>
        <strain evidence="4">CGMCC 1.9106</strain>
    </source>
</reference>
<comment type="caution">
    <text evidence="3">The sequence shown here is derived from an EMBL/GenBank/DDBJ whole genome shotgun (WGS) entry which is preliminary data.</text>
</comment>
<feature type="domain" description="Metallo-beta-lactamase" evidence="2">
    <location>
        <begin position="51"/>
        <end position="137"/>
    </location>
</feature>
<evidence type="ECO:0000256" key="1">
    <source>
        <dbReference type="SAM" id="MobiDB-lite"/>
    </source>
</evidence>
<dbReference type="SUPFAM" id="SSF56281">
    <property type="entry name" value="Metallo-hydrolase/oxidoreductase"/>
    <property type="match status" value="1"/>
</dbReference>
<dbReference type="Pfam" id="PF00753">
    <property type="entry name" value="Lactamase_B"/>
    <property type="match status" value="1"/>
</dbReference>
<evidence type="ECO:0000313" key="4">
    <source>
        <dbReference type="Proteomes" id="UP001596392"/>
    </source>
</evidence>
<sequence length="185" mass="20174">MTHATPQLDVHWNHGTPRRARTVEPAIQIHWYAGGTAIMRQSKTVNYEAPFMYLFVGDQRALLLDTGATADPDLFPLRATVDHMLAQATGDPGYPLVVAHSHGHGDHVAGDPQFADRPDTTVVGHDADSVREFFGLADTWPTGTADFDLARMSSAATSRCPPNPDASSRSARPTTLLHADRSREH</sequence>
<organism evidence="3 4">
    <name type="scientific">Catellatospora aurea</name>
    <dbReference type="NCBI Taxonomy" id="1337874"/>
    <lineage>
        <taxon>Bacteria</taxon>
        <taxon>Bacillati</taxon>
        <taxon>Actinomycetota</taxon>
        <taxon>Actinomycetes</taxon>
        <taxon>Micromonosporales</taxon>
        <taxon>Micromonosporaceae</taxon>
        <taxon>Catellatospora</taxon>
    </lineage>
</organism>
<dbReference type="Proteomes" id="UP001596392">
    <property type="component" value="Unassembled WGS sequence"/>
</dbReference>
<dbReference type="RefSeq" id="WP_376805608.1">
    <property type="nucleotide sequence ID" value="NZ_JBHTAC010000005.1"/>
</dbReference>
<dbReference type="InterPro" id="IPR036866">
    <property type="entry name" value="RibonucZ/Hydroxyglut_hydro"/>
</dbReference>
<keyword evidence="4" id="KW-1185">Reference proteome</keyword>
<accession>A0ABW2GQ47</accession>
<evidence type="ECO:0000259" key="2">
    <source>
        <dbReference type="Pfam" id="PF00753"/>
    </source>
</evidence>
<proteinExistence type="predicted"/>
<protein>
    <submittedName>
        <fullName evidence="3">MBL fold metallo-hydrolase</fullName>
    </submittedName>
</protein>
<gene>
    <name evidence="3" type="ORF">ACFQO7_06745</name>
</gene>
<evidence type="ECO:0000313" key="3">
    <source>
        <dbReference type="EMBL" id="MFC7242177.1"/>
    </source>
</evidence>
<dbReference type="EMBL" id="JBHTAC010000005">
    <property type="protein sequence ID" value="MFC7242177.1"/>
    <property type="molecule type" value="Genomic_DNA"/>
</dbReference>